<dbReference type="SUPFAM" id="SSF88946">
    <property type="entry name" value="Sigma2 domain of RNA polymerase sigma factors"/>
    <property type="match status" value="1"/>
</dbReference>
<keyword evidence="4" id="KW-0804">Transcription</keyword>
<comment type="similarity">
    <text evidence="1">Belongs to the sigma-70 factor family. ECF subfamily.</text>
</comment>
<dbReference type="InterPro" id="IPR013324">
    <property type="entry name" value="RNA_pol_sigma_r3/r4-like"/>
</dbReference>
<proteinExistence type="inferred from homology"/>
<dbReference type="InterPro" id="IPR036388">
    <property type="entry name" value="WH-like_DNA-bd_sf"/>
</dbReference>
<protein>
    <submittedName>
        <fullName evidence="6">Sigma-70 family RNA polymerase sigma factor</fullName>
    </submittedName>
</protein>
<evidence type="ECO:0000313" key="6">
    <source>
        <dbReference type="EMBL" id="MEA5258939.1"/>
    </source>
</evidence>
<dbReference type="Proteomes" id="UP001304671">
    <property type="component" value="Unassembled WGS sequence"/>
</dbReference>
<dbReference type="SUPFAM" id="SSF88659">
    <property type="entry name" value="Sigma3 and sigma4 domains of RNA polymerase sigma factors"/>
    <property type="match status" value="1"/>
</dbReference>
<evidence type="ECO:0000256" key="3">
    <source>
        <dbReference type="ARBA" id="ARBA00023082"/>
    </source>
</evidence>
<keyword evidence="3" id="KW-0731">Sigma factor</keyword>
<name>A0ABU5QQC6_9BACT</name>
<dbReference type="PANTHER" id="PTHR43133">
    <property type="entry name" value="RNA POLYMERASE ECF-TYPE SIGMA FACTO"/>
    <property type="match status" value="1"/>
</dbReference>
<sequence length="197" mass="23307">MENSVLTDNELIDLIRNEDSSAFEVLYRRYWQKLFVTALNKTQDDDLSKEIVQEIFVDLWERRASLQITNVPAYLQTATRFKVISAYKAELQTQIEFLEIPTNQSTSDQLDLEDFERALSAAVQLLPEKTRDIFVLNRLENRTVKEIAATLQIPERTIEYHITQSLRFLRLHLQDFFLSQGICILQFLLYYKKNFFN</sequence>
<comment type="caution">
    <text evidence="6">The sequence shown here is derived from an EMBL/GenBank/DDBJ whole genome shotgun (WGS) entry which is preliminary data.</text>
</comment>
<evidence type="ECO:0000313" key="7">
    <source>
        <dbReference type="Proteomes" id="UP001304671"/>
    </source>
</evidence>
<evidence type="ECO:0000256" key="1">
    <source>
        <dbReference type="ARBA" id="ARBA00010641"/>
    </source>
</evidence>
<evidence type="ECO:0000256" key="4">
    <source>
        <dbReference type="ARBA" id="ARBA00023163"/>
    </source>
</evidence>
<gene>
    <name evidence="6" type="ORF">VB264_14165</name>
</gene>
<dbReference type="PANTHER" id="PTHR43133:SF46">
    <property type="entry name" value="RNA POLYMERASE SIGMA-70 FACTOR ECF SUBFAMILY"/>
    <property type="match status" value="1"/>
</dbReference>
<dbReference type="NCBIfam" id="TIGR02937">
    <property type="entry name" value="sigma70-ECF"/>
    <property type="match status" value="1"/>
</dbReference>
<dbReference type="InterPro" id="IPR013325">
    <property type="entry name" value="RNA_pol_sigma_r2"/>
</dbReference>
<evidence type="ECO:0000256" key="2">
    <source>
        <dbReference type="ARBA" id="ARBA00023015"/>
    </source>
</evidence>
<dbReference type="Gene3D" id="1.10.1740.10">
    <property type="match status" value="1"/>
</dbReference>
<dbReference type="InterPro" id="IPR014284">
    <property type="entry name" value="RNA_pol_sigma-70_dom"/>
</dbReference>
<keyword evidence="2" id="KW-0805">Transcription regulation</keyword>
<dbReference type="Gene3D" id="1.10.10.10">
    <property type="entry name" value="Winged helix-like DNA-binding domain superfamily/Winged helix DNA-binding domain"/>
    <property type="match status" value="1"/>
</dbReference>
<accession>A0ABU5QQC6</accession>
<dbReference type="EMBL" id="JAYFUL010000022">
    <property type="protein sequence ID" value="MEA5258939.1"/>
    <property type="molecule type" value="Genomic_DNA"/>
</dbReference>
<dbReference type="Pfam" id="PF08281">
    <property type="entry name" value="Sigma70_r4_2"/>
    <property type="match status" value="1"/>
</dbReference>
<organism evidence="6 7">
    <name type="scientific">Arcicella aquatica</name>
    <dbReference type="NCBI Taxonomy" id="217141"/>
    <lineage>
        <taxon>Bacteria</taxon>
        <taxon>Pseudomonadati</taxon>
        <taxon>Bacteroidota</taxon>
        <taxon>Cytophagia</taxon>
        <taxon>Cytophagales</taxon>
        <taxon>Flectobacillaceae</taxon>
        <taxon>Arcicella</taxon>
    </lineage>
</organism>
<evidence type="ECO:0000259" key="5">
    <source>
        <dbReference type="Pfam" id="PF08281"/>
    </source>
</evidence>
<dbReference type="InterPro" id="IPR039425">
    <property type="entry name" value="RNA_pol_sigma-70-like"/>
</dbReference>
<feature type="domain" description="RNA polymerase sigma factor 70 region 4 type 2" evidence="5">
    <location>
        <begin position="117"/>
        <end position="169"/>
    </location>
</feature>
<keyword evidence="7" id="KW-1185">Reference proteome</keyword>
<reference evidence="6 7" key="1">
    <citation type="submission" date="2023-12" db="EMBL/GenBank/DDBJ databases">
        <title>Novel species of the genus Arcicella isolated from rivers.</title>
        <authorList>
            <person name="Lu H."/>
        </authorList>
    </citation>
    <scope>NUCLEOTIDE SEQUENCE [LARGE SCALE GENOMIC DNA]</scope>
    <source>
        <strain evidence="6 7">LMG 21963</strain>
    </source>
</reference>
<dbReference type="InterPro" id="IPR013249">
    <property type="entry name" value="RNA_pol_sigma70_r4_t2"/>
</dbReference>
<dbReference type="RefSeq" id="WP_323250396.1">
    <property type="nucleotide sequence ID" value="NZ_JAYFUL010000022.1"/>
</dbReference>